<organism evidence="3 4">
    <name type="scientific">Kalanchoe fedtschenkoi</name>
    <name type="common">Lavender scallops</name>
    <name type="synonym">South American air plant</name>
    <dbReference type="NCBI Taxonomy" id="63787"/>
    <lineage>
        <taxon>Eukaryota</taxon>
        <taxon>Viridiplantae</taxon>
        <taxon>Streptophyta</taxon>
        <taxon>Embryophyta</taxon>
        <taxon>Tracheophyta</taxon>
        <taxon>Spermatophyta</taxon>
        <taxon>Magnoliopsida</taxon>
        <taxon>eudicotyledons</taxon>
        <taxon>Gunneridae</taxon>
        <taxon>Pentapetalae</taxon>
        <taxon>Saxifragales</taxon>
        <taxon>Crassulaceae</taxon>
        <taxon>Kalanchoe</taxon>
    </lineage>
</organism>
<dbReference type="CDD" id="cd06257">
    <property type="entry name" value="DnaJ"/>
    <property type="match status" value="1"/>
</dbReference>
<dbReference type="EnsemblPlants" id="Kaladp0037s0027.1.v1.1">
    <property type="protein sequence ID" value="Kaladp0037s0027.1.v1.1"/>
    <property type="gene ID" value="Kaladp0037s0027.v1.1"/>
</dbReference>
<dbReference type="SUPFAM" id="SSF46565">
    <property type="entry name" value="Chaperone J-domain"/>
    <property type="match status" value="1"/>
</dbReference>
<dbReference type="Gene3D" id="1.10.287.110">
    <property type="entry name" value="DnaJ domain"/>
    <property type="match status" value="1"/>
</dbReference>
<dbReference type="SMART" id="SM00271">
    <property type="entry name" value="DnaJ"/>
    <property type="match status" value="1"/>
</dbReference>
<dbReference type="InterPro" id="IPR050817">
    <property type="entry name" value="DjlA_DnaK_co-chaperone"/>
</dbReference>
<reference evidence="3" key="1">
    <citation type="submission" date="2021-01" db="UniProtKB">
        <authorList>
            <consortium name="EnsemblPlants"/>
        </authorList>
    </citation>
    <scope>IDENTIFICATION</scope>
</reference>
<dbReference type="InterPro" id="IPR036869">
    <property type="entry name" value="J_dom_sf"/>
</dbReference>
<evidence type="ECO:0000313" key="4">
    <source>
        <dbReference type="Proteomes" id="UP000594263"/>
    </source>
</evidence>
<sequence>MATTMGLASNFSLAAPEANRASRGRRRSSRGKVSCSSSSYYAPASTPVSGSLGDQYRTLHVQFGASVADVKKAFRQLALQYHPDVCKGSNCKVQFQNINEAYDVVMSNLREEDDDGAEQVGGEDACDQDYDMWEGEEWMMGWEGAGVRDYANPYVYS</sequence>
<dbReference type="PANTHER" id="PTHR24074">
    <property type="entry name" value="CO-CHAPERONE PROTEIN DJLA"/>
    <property type="match status" value="1"/>
</dbReference>
<dbReference type="Gramene" id="Kaladp0037s0027.1.v1.1">
    <property type="protein sequence ID" value="Kaladp0037s0027.1.v1.1"/>
    <property type="gene ID" value="Kaladp0037s0027.v1.1"/>
</dbReference>
<feature type="domain" description="J" evidence="2">
    <location>
        <begin position="54"/>
        <end position="134"/>
    </location>
</feature>
<evidence type="ECO:0000259" key="2">
    <source>
        <dbReference type="PROSITE" id="PS50076"/>
    </source>
</evidence>
<dbReference type="Proteomes" id="UP000594263">
    <property type="component" value="Unplaced"/>
</dbReference>
<keyword evidence="4" id="KW-1185">Reference proteome</keyword>
<dbReference type="InterPro" id="IPR001623">
    <property type="entry name" value="DnaJ_domain"/>
</dbReference>
<dbReference type="OMA" id="PQFHKIN"/>
<accession>A0A7N0THN1</accession>
<evidence type="ECO:0000313" key="3">
    <source>
        <dbReference type="EnsemblPlants" id="Kaladp0037s0027.1.v1.1"/>
    </source>
</evidence>
<dbReference type="AlphaFoldDB" id="A0A7N0THN1"/>
<dbReference type="PRINTS" id="PR00625">
    <property type="entry name" value="JDOMAIN"/>
</dbReference>
<evidence type="ECO:0000256" key="1">
    <source>
        <dbReference type="SAM" id="MobiDB-lite"/>
    </source>
</evidence>
<feature type="compositionally biased region" description="Low complexity" evidence="1">
    <location>
        <begin position="31"/>
        <end position="48"/>
    </location>
</feature>
<protein>
    <recommendedName>
        <fullName evidence="2">J domain-containing protein</fullName>
    </recommendedName>
</protein>
<dbReference type="Pfam" id="PF00226">
    <property type="entry name" value="DnaJ"/>
    <property type="match status" value="1"/>
</dbReference>
<name>A0A7N0THN1_KALFE</name>
<proteinExistence type="predicted"/>
<feature type="region of interest" description="Disordered" evidence="1">
    <location>
        <begin position="18"/>
        <end position="48"/>
    </location>
</feature>
<dbReference type="PROSITE" id="PS50076">
    <property type="entry name" value="DNAJ_2"/>
    <property type="match status" value="1"/>
</dbReference>